<feature type="region of interest" description="Disordered" evidence="1">
    <location>
        <begin position="537"/>
        <end position="558"/>
    </location>
</feature>
<feature type="region of interest" description="Disordered" evidence="1">
    <location>
        <begin position="207"/>
        <end position="237"/>
    </location>
</feature>
<dbReference type="GO" id="GO:0030017">
    <property type="term" value="C:sarcomere"/>
    <property type="evidence" value="ECO:0007669"/>
    <property type="project" value="TreeGrafter"/>
</dbReference>
<feature type="domain" description="Costars" evidence="2">
    <location>
        <begin position="239"/>
        <end position="315"/>
    </location>
</feature>
<dbReference type="PANTHER" id="PTHR22739">
    <property type="entry name" value="STRIATED MUSCLE ACTIVATOR OF RHO-DEPENDENT SIGNALING-RELATED"/>
    <property type="match status" value="1"/>
</dbReference>
<keyword evidence="4" id="KW-1185">Reference proteome</keyword>
<accession>A0A8S3U337</accession>
<dbReference type="GO" id="GO:0035025">
    <property type="term" value="P:positive regulation of Rho protein signal transduction"/>
    <property type="evidence" value="ECO:0007669"/>
    <property type="project" value="InterPro"/>
</dbReference>
<dbReference type="OrthoDB" id="9871914at2759"/>
<protein>
    <recommendedName>
        <fullName evidence="2">Costars domain-containing protein</fullName>
    </recommendedName>
</protein>
<proteinExistence type="predicted"/>
<gene>
    <name evidence="3" type="ORF">MEDL_47825</name>
</gene>
<dbReference type="EMBL" id="CAJPWZ010002314">
    <property type="protein sequence ID" value="CAG2235250.1"/>
    <property type="molecule type" value="Genomic_DNA"/>
</dbReference>
<name>A0A8S3U337_MYTED</name>
<evidence type="ECO:0000256" key="1">
    <source>
        <dbReference type="SAM" id="MobiDB-lite"/>
    </source>
</evidence>
<dbReference type="InterPro" id="IPR038095">
    <property type="entry name" value="Costars_sf"/>
</dbReference>
<dbReference type="GO" id="GO:0045944">
    <property type="term" value="P:positive regulation of transcription by RNA polymerase II"/>
    <property type="evidence" value="ECO:0007669"/>
    <property type="project" value="TreeGrafter"/>
</dbReference>
<dbReference type="Pfam" id="PF14705">
    <property type="entry name" value="Costars"/>
    <property type="match status" value="2"/>
</dbReference>
<comment type="caution">
    <text evidence="3">The sequence shown here is derived from an EMBL/GenBank/DDBJ whole genome shotgun (WGS) entry which is preliminary data.</text>
</comment>
<feature type="non-terminal residue" evidence="3">
    <location>
        <position position="679"/>
    </location>
</feature>
<organism evidence="3 4">
    <name type="scientific">Mytilus edulis</name>
    <name type="common">Blue mussel</name>
    <dbReference type="NCBI Taxonomy" id="6550"/>
    <lineage>
        <taxon>Eukaryota</taxon>
        <taxon>Metazoa</taxon>
        <taxon>Spiralia</taxon>
        <taxon>Lophotrochozoa</taxon>
        <taxon>Mollusca</taxon>
        <taxon>Bivalvia</taxon>
        <taxon>Autobranchia</taxon>
        <taxon>Pteriomorphia</taxon>
        <taxon>Mytilida</taxon>
        <taxon>Mytiloidea</taxon>
        <taxon>Mytilidae</taxon>
        <taxon>Mytilinae</taxon>
        <taxon>Mytilus</taxon>
    </lineage>
</organism>
<dbReference type="GO" id="GO:0004605">
    <property type="term" value="F:phosphatidate cytidylyltransferase activity"/>
    <property type="evidence" value="ECO:0007669"/>
    <property type="project" value="InterPro"/>
</dbReference>
<dbReference type="SMART" id="SM01283">
    <property type="entry name" value="Costars"/>
    <property type="match status" value="2"/>
</dbReference>
<sequence>VTGNVRFWDGLAIKDSYVVLEQIPQQANLKTCDDQYDTSQQLYEKIIEGEKHVIWHKDESRLEQYPTHVSQFHHLNLLPKSVHVNMVVLRKRSGGLGMEEIIRNLAHESHCDDYVTRSIQQIVTNSSWGQSIKTILTAGIVKSVRYSLKKRFSQIIYFGRNTTPSFVVIMEQEMDEQPLTNRVQMWQKRADDHKEKQLINPFSDWEGASHRQKLSKDDENYGRPVSGSQTEFRGKQAGEQSSREVISLCYVIYDLGKHQEDGSYNITFGELFETFLMISNNLVGTLLRARKYKFVEFEGEMLYQGRDEEKVITLRTLPERPIFKKIKQGLGSDYENQLYSPLVQAQQTTTDIPRGIENEKLNSYGIDAMKNKETRSTLPAWQIRKKKASMPRPKSTGYLKDFNILSAEDDVGDDADTAYDDYVLSRQAAVGMDLAKRNGYAMNEGIGENNKAGYNARKDIKDVTKDFQGNVYFNTKGHTANDSGKQFKVNETNGRHGGADFCNDFEEKFKSGLSKPHQRRDNVVLIKDVGDRAAYWQNRDDESKKPNIRSTSSDVERNWKTPRQIRQMRDQVDPNEMTQYIYDSGVANRAAMWQKLEDDHFDKMVINPDKEWKGPKDDGTVTITFRKLFQTYVAISNKVVGILIRARKRGLLHFNGEMLYQRQDEEEVIRLFNVPDLLE</sequence>
<dbReference type="InterPro" id="IPR015222">
    <property type="entry name" value="Tam41"/>
</dbReference>
<dbReference type="AlphaFoldDB" id="A0A8S3U337"/>
<dbReference type="GO" id="GO:0032049">
    <property type="term" value="P:cardiolipin biosynthetic process"/>
    <property type="evidence" value="ECO:0007669"/>
    <property type="project" value="InterPro"/>
</dbReference>
<evidence type="ECO:0000313" key="4">
    <source>
        <dbReference type="Proteomes" id="UP000683360"/>
    </source>
</evidence>
<dbReference type="InterPro" id="IPR027817">
    <property type="entry name" value="Costars_dom"/>
</dbReference>
<dbReference type="Pfam" id="PF09139">
    <property type="entry name" value="Tam41_Mmp37"/>
    <property type="match status" value="1"/>
</dbReference>
<dbReference type="PANTHER" id="PTHR22739:SF7">
    <property type="entry name" value="EG:152A3.3 PROTEIN-RELATED"/>
    <property type="match status" value="1"/>
</dbReference>
<dbReference type="Gene3D" id="1.10.10.1540">
    <property type="entry name" value="Costar domain"/>
    <property type="match status" value="2"/>
</dbReference>
<dbReference type="Proteomes" id="UP000683360">
    <property type="component" value="Unassembled WGS sequence"/>
</dbReference>
<reference evidence="3" key="1">
    <citation type="submission" date="2021-03" db="EMBL/GenBank/DDBJ databases">
        <authorList>
            <person name="Bekaert M."/>
        </authorList>
    </citation>
    <scope>NUCLEOTIDE SEQUENCE</scope>
</reference>
<dbReference type="GO" id="GO:0003779">
    <property type="term" value="F:actin binding"/>
    <property type="evidence" value="ECO:0007669"/>
    <property type="project" value="InterPro"/>
</dbReference>
<evidence type="ECO:0000259" key="2">
    <source>
        <dbReference type="SMART" id="SM01283"/>
    </source>
</evidence>
<dbReference type="InterPro" id="IPR026111">
    <property type="entry name" value="Abra"/>
</dbReference>
<evidence type="ECO:0000313" key="3">
    <source>
        <dbReference type="EMBL" id="CAG2235250.1"/>
    </source>
</evidence>
<feature type="domain" description="Costars" evidence="2">
    <location>
        <begin position="595"/>
        <end position="672"/>
    </location>
</feature>